<accession>A0A1H0FLY8</accession>
<protein>
    <recommendedName>
        <fullName evidence="4">DUF1453 domain-containing protein</fullName>
    </recommendedName>
</protein>
<organism evidence="2 3">
    <name type="scientific">Actinacidiphila guanduensis</name>
    <dbReference type="NCBI Taxonomy" id="310781"/>
    <lineage>
        <taxon>Bacteria</taxon>
        <taxon>Bacillati</taxon>
        <taxon>Actinomycetota</taxon>
        <taxon>Actinomycetes</taxon>
        <taxon>Kitasatosporales</taxon>
        <taxon>Streptomycetaceae</taxon>
        <taxon>Actinacidiphila</taxon>
    </lineage>
</organism>
<feature type="transmembrane region" description="Helical" evidence="1">
    <location>
        <begin position="65"/>
        <end position="83"/>
    </location>
</feature>
<feature type="transmembrane region" description="Helical" evidence="1">
    <location>
        <begin position="6"/>
        <end position="23"/>
    </location>
</feature>
<sequence>MSTLTQALVINVAVLFAVLEADLGPHRKIGPFRLLRPVVLAGTIVPLFAKALVTQGDGLRIEVGGTLAGIACGLAAAGLTHVYRSPRTGRPVSRAGLGYAALWVAVAGARTAFSYGSEHWFSAQLGRWMVRHAVTGDAITDGLVLMAVAMTVTRTAALAARAYGVRRSEPVTA</sequence>
<gene>
    <name evidence="2" type="ORF">SAMN05216259_106349</name>
</gene>
<dbReference type="EMBL" id="FNIE01000006">
    <property type="protein sequence ID" value="SDN95677.1"/>
    <property type="molecule type" value="Genomic_DNA"/>
</dbReference>
<evidence type="ECO:0000313" key="2">
    <source>
        <dbReference type="EMBL" id="SDN95677.1"/>
    </source>
</evidence>
<keyword evidence="3" id="KW-1185">Reference proteome</keyword>
<dbReference type="AlphaFoldDB" id="A0A1H0FLY8"/>
<reference evidence="2 3" key="1">
    <citation type="submission" date="2016-10" db="EMBL/GenBank/DDBJ databases">
        <authorList>
            <person name="de Groot N.N."/>
        </authorList>
    </citation>
    <scope>NUCLEOTIDE SEQUENCE [LARGE SCALE GENOMIC DNA]</scope>
    <source>
        <strain evidence="2 3">CGMCC 4.2022</strain>
    </source>
</reference>
<dbReference type="OrthoDB" id="3700731at2"/>
<keyword evidence="1" id="KW-0472">Membrane</keyword>
<dbReference type="Proteomes" id="UP000199341">
    <property type="component" value="Unassembled WGS sequence"/>
</dbReference>
<name>A0A1H0FLY8_9ACTN</name>
<proteinExistence type="predicted"/>
<evidence type="ECO:0000313" key="3">
    <source>
        <dbReference type="Proteomes" id="UP000199341"/>
    </source>
</evidence>
<dbReference type="RefSeq" id="WP_093785113.1">
    <property type="nucleotide sequence ID" value="NZ_FNIE01000006.1"/>
</dbReference>
<evidence type="ECO:0000256" key="1">
    <source>
        <dbReference type="SAM" id="Phobius"/>
    </source>
</evidence>
<evidence type="ECO:0008006" key="4">
    <source>
        <dbReference type="Google" id="ProtNLM"/>
    </source>
</evidence>
<keyword evidence="1" id="KW-1133">Transmembrane helix</keyword>
<keyword evidence="1" id="KW-0812">Transmembrane</keyword>
<feature type="transmembrane region" description="Helical" evidence="1">
    <location>
        <begin position="95"/>
        <end position="113"/>
    </location>
</feature>
<feature type="transmembrane region" description="Helical" evidence="1">
    <location>
        <begin position="133"/>
        <end position="157"/>
    </location>
</feature>
<feature type="transmembrane region" description="Helical" evidence="1">
    <location>
        <begin position="35"/>
        <end position="53"/>
    </location>
</feature>